<organism evidence="1 2">
    <name type="scientific">Heracleum sosnowskyi</name>
    <dbReference type="NCBI Taxonomy" id="360622"/>
    <lineage>
        <taxon>Eukaryota</taxon>
        <taxon>Viridiplantae</taxon>
        <taxon>Streptophyta</taxon>
        <taxon>Embryophyta</taxon>
        <taxon>Tracheophyta</taxon>
        <taxon>Spermatophyta</taxon>
        <taxon>Magnoliopsida</taxon>
        <taxon>eudicotyledons</taxon>
        <taxon>Gunneridae</taxon>
        <taxon>Pentapetalae</taxon>
        <taxon>asterids</taxon>
        <taxon>campanulids</taxon>
        <taxon>Apiales</taxon>
        <taxon>Apiaceae</taxon>
        <taxon>Apioideae</taxon>
        <taxon>apioid superclade</taxon>
        <taxon>Tordylieae</taxon>
        <taxon>Tordyliinae</taxon>
        <taxon>Heracleum</taxon>
    </lineage>
</organism>
<keyword evidence="2" id="KW-1185">Reference proteome</keyword>
<dbReference type="AlphaFoldDB" id="A0AAD8HEA2"/>
<evidence type="ECO:0000313" key="1">
    <source>
        <dbReference type="EMBL" id="KAK1365900.1"/>
    </source>
</evidence>
<dbReference type="Proteomes" id="UP001237642">
    <property type="component" value="Unassembled WGS sequence"/>
</dbReference>
<reference evidence="1" key="2">
    <citation type="submission" date="2023-05" db="EMBL/GenBank/DDBJ databases">
        <authorList>
            <person name="Schelkunov M.I."/>
        </authorList>
    </citation>
    <scope>NUCLEOTIDE SEQUENCE</scope>
    <source>
        <strain evidence="1">Hsosn_3</strain>
        <tissue evidence="1">Leaf</tissue>
    </source>
</reference>
<accession>A0AAD8HEA2</accession>
<dbReference type="EMBL" id="JAUIZM010000009">
    <property type="protein sequence ID" value="KAK1365900.1"/>
    <property type="molecule type" value="Genomic_DNA"/>
</dbReference>
<comment type="caution">
    <text evidence="1">The sequence shown here is derived from an EMBL/GenBank/DDBJ whole genome shotgun (WGS) entry which is preliminary data.</text>
</comment>
<proteinExistence type="predicted"/>
<name>A0AAD8HEA2_9APIA</name>
<protein>
    <submittedName>
        <fullName evidence="1">Uncharacterized protein</fullName>
    </submittedName>
</protein>
<evidence type="ECO:0000313" key="2">
    <source>
        <dbReference type="Proteomes" id="UP001237642"/>
    </source>
</evidence>
<reference evidence="1" key="1">
    <citation type="submission" date="2023-02" db="EMBL/GenBank/DDBJ databases">
        <title>Genome of toxic invasive species Heracleum sosnowskyi carries increased number of genes despite the absence of recent whole-genome duplications.</title>
        <authorList>
            <person name="Schelkunov M."/>
            <person name="Shtratnikova V."/>
            <person name="Makarenko M."/>
            <person name="Klepikova A."/>
            <person name="Omelchenko D."/>
            <person name="Novikova G."/>
            <person name="Obukhova E."/>
            <person name="Bogdanov V."/>
            <person name="Penin A."/>
            <person name="Logacheva M."/>
        </authorList>
    </citation>
    <scope>NUCLEOTIDE SEQUENCE</scope>
    <source>
        <strain evidence="1">Hsosn_3</strain>
        <tissue evidence="1">Leaf</tissue>
    </source>
</reference>
<gene>
    <name evidence="1" type="ORF">POM88_041461</name>
</gene>
<sequence>MGAEISNGVRYICKEKSFMHIDGYRPSKNFEPTPNLPKAIETPEAGLDDDILEGVGFDEIIHVVEQDMFPIDADTHTTTGNMEDNVEDLDDIYQGDRRRIAT</sequence>